<dbReference type="AlphaFoldDB" id="A0A0V0XSX6"/>
<evidence type="ECO:0000256" key="1">
    <source>
        <dbReference type="SAM" id="MobiDB-lite"/>
    </source>
</evidence>
<proteinExistence type="predicted"/>
<organism evidence="2 3">
    <name type="scientific">Trichinella pseudospiralis</name>
    <name type="common">Parasitic roundworm</name>
    <dbReference type="NCBI Taxonomy" id="6337"/>
    <lineage>
        <taxon>Eukaryota</taxon>
        <taxon>Metazoa</taxon>
        <taxon>Ecdysozoa</taxon>
        <taxon>Nematoda</taxon>
        <taxon>Enoplea</taxon>
        <taxon>Dorylaimia</taxon>
        <taxon>Trichinellida</taxon>
        <taxon>Trichinellidae</taxon>
        <taxon>Trichinella</taxon>
    </lineage>
</organism>
<evidence type="ECO:0000313" key="3">
    <source>
        <dbReference type="Proteomes" id="UP000054815"/>
    </source>
</evidence>
<dbReference type="EMBL" id="JYDU01000148">
    <property type="protein sequence ID" value="KRX91054.1"/>
    <property type="molecule type" value="Genomic_DNA"/>
</dbReference>
<reference evidence="2 3" key="1">
    <citation type="submission" date="2015-01" db="EMBL/GenBank/DDBJ databases">
        <title>Evolution of Trichinella species and genotypes.</title>
        <authorList>
            <person name="Korhonen P.K."/>
            <person name="Edoardo P."/>
            <person name="Giuseppe L.R."/>
            <person name="Gasser R.B."/>
        </authorList>
    </citation>
    <scope>NUCLEOTIDE SEQUENCE [LARGE SCALE GENOMIC DNA]</scope>
    <source>
        <strain evidence="2">ISS141</strain>
    </source>
</reference>
<dbReference type="STRING" id="6337.A0A0V0XSX6"/>
<gene>
    <name evidence="2" type="ORF">T4E_2555</name>
</gene>
<name>A0A0V0XSX6_TRIPS</name>
<evidence type="ECO:0000313" key="2">
    <source>
        <dbReference type="EMBL" id="KRX91054.1"/>
    </source>
</evidence>
<accession>A0A0V0XSX6</accession>
<feature type="region of interest" description="Disordered" evidence="1">
    <location>
        <begin position="126"/>
        <end position="151"/>
    </location>
</feature>
<sequence>MSKASNAELDRDVRRLRRYRRRSDCDSFRDLVQKMENLSRGLGASFGNSPFCSGAVVVPPCQRRESRAGAKPDLVVVGSSLPSQHGSVVMVDSAASCPSYVLPCADMTSSSAASTYHHLHQSSKLYTMPNNGTASSRRTKYEQPTFHLPSN</sequence>
<protein>
    <submittedName>
        <fullName evidence="2">Uncharacterized protein</fullName>
    </submittedName>
</protein>
<dbReference type="Proteomes" id="UP000054815">
    <property type="component" value="Unassembled WGS sequence"/>
</dbReference>
<feature type="compositionally biased region" description="Polar residues" evidence="1">
    <location>
        <begin position="126"/>
        <end position="136"/>
    </location>
</feature>
<comment type="caution">
    <text evidence="2">The sequence shown here is derived from an EMBL/GenBank/DDBJ whole genome shotgun (WGS) entry which is preliminary data.</text>
</comment>